<dbReference type="InterPro" id="IPR031390">
    <property type="entry name" value="OFCC1"/>
</dbReference>
<feature type="non-terminal residue" evidence="2">
    <location>
        <position position="1"/>
    </location>
</feature>
<feature type="non-terminal residue" evidence="2">
    <location>
        <position position="190"/>
    </location>
</feature>
<feature type="region of interest" description="Disordered" evidence="1">
    <location>
        <begin position="28"/>
        <end position="55"/>
    </location>
</feature>
<feature type="compositionally biased region" description="Basic and acidic residues" evidence="1">
    <location>
        <begin position="149"/>
        <end position="162"/>
    </location>
</feature>
<sequence length="190" mass="21359">QKFQQKALKQTKQKKSKSAEFLMVKEDGGAMEGTGNPAFNMSSPDLSAQQSSEKKVIRHDTRDRTLAAHQQKCRLQASAGNEYSRNYFDPLMDEEINPRQCGMEVSQEGELELRTSGFLSLKPWGHHLSFEPQRYESIVAGTLSSEDPASSRKNPEHYKQDSEAISADSEEIERNTQKHVILPGSSSLEQ</sequence>
<feature type="region of interest" description="Disordered" evidence="1">
    <location>
        <begin position="1"/>
        <end position="20"/>
    </location>
</feature>
<dbReference type="STRING" id="72004.ENSBMUP00000004222"/>
<protein>
    <submittedName>
        <fullName evidence="2">Orofacial cleft 1 candidate 1 protein</fullName>
    </submittedName>
</protein>
<organism evidence="2 3">
    <name type="scientific">Bos mutus</name>
    <name type="common">wild yak</name>
    <dbReference type="NCBI Taxonomy" id="72004"/>
    <lineage>
        <taxon>Eukaryota</taxon>
        <taxon>Metazoa</taxon>
        <taxon>Chordata</taxon>
        <taxon>Craniata</taxon>
        <taxon>Vertebrata</taxon>
        <taxon>Euteleostomi</taxon>
        <taxon>Mammalia</taxon>
        <taxon>Eutheria</taxon>
        <taxon>Laurasiatheria</taxon>
        <taxon>Artiodactyla</taxon>
        <taxon>Ruminantia</taxon>
        <taxon>Pecora</taxon>
        <taxon>Bovidae</taxon>
        <taxon>Bovinae</taxon>
        <taxon>Bos</taxon>
    </lineage>
</organism>
<feature type="region of interest" description="Disordered" evidence="1">
    <location>
        <begin position="141"/>
        <end position="190"/>
    </location>
</feature>
<reference evidence="2 3" key="1">
    <citation type="journal article" date="2012" name="Nat. Genet.">
        <title>The yak genome and adaptation to life at high altitude.</title>
        <authorList>
            <person name="Qiu Q."/>
            <person name="Zhang G."/>
            <person name="Ma T."/>
            <person name="Qian W."/>
            <person name="Wang J."/>
            <person name="Ye Z."/>
            <person name="Cao C."/>
            <person name="Hu Q."/>
            <person name="Kim J."/>
            <person name="Larkin D.M."/>
            <person name="Auvil L."/>
            <person name="Capitanu B."/>
            <person name="Ma J."/>
            <person name="Lewin H.A."/>
            <person name="Qian X."/>
            <person name="Lang Y."/>
            <person name="Zhou R."/>
            <person name="Wang L."/>
            <person name="Wang K."/>
            <person name="Xia J."/>
            <person name="Liao S."/>
            <person name="Pan S."/>
            <person name="Lu X."/>
            <person name="Hou H."/>
            <person name="Wang Y."/>
            <person name="Zang X."/>
            <person name="Yin Y."/>
            <person name="Ma H."/>
            <person name="Zhang J."/>
            <person name="Wang Z."/>
            <person name="Zhang Y."/>
            <person name="Zhang D."/>
            <person name="Yonezawa T."/>
            <person name="Hasegawa M."/>
            <person name="Zhong Y."/>
            <person name="Liu W."/>
            <person name="Zhang Y."/>
            <person name="Huang Z."/>
            <person name="Zhang S."/>
            <person name="Long R."/>
            <person name="Yang H."/>
            <person name="Wang J."/>
            <person name="Lenstra J.A."/>
            <person name="Cooper D.N."/>
            <person name="Wu Y."/>
            <person name="Wang J."/>
            <person name="Shi P."/>
            <person name="Wang J."/>
            <person name="Liu J."/>
        </authorList>
    </citation>
    <scope>NUCLEOTIDE SEQUENCE [LARGE SCALE GENOMIC DNA]</scope>
    <source>
        <strain evidence="3">yakQH1</strain>
    </source>
</reference>
<dbReference type="Pfam" id="PF15680">
    <property type="entry name" value="OFCC1"/>
    <property type="match status" value="1"/>
</dbReference>
<dbReference type="PANTHER" id="PTHR33862:SF3">
    <property type="entry name" value="OROFACIAL CLEFT 1 CANDIDATE GENE 1 PROTEIN"/>
    <property type="match status" value="1"/>
</dbReference>
<proteinExistence type="predicted"/>
<evidence type="ECO:0000256" key="1">
    <source>
        <dbReference type="SAM" id="MobiDB-lite"/>
    </source>
</evidence>
<name>L8HYH9_9CETA</name>
<gene>
    <name evidence="2" type="ORF">M91_06207</name>
</gene>
<evidence type="ECO:0000313" key="3">
    <source>
        <dbReference type="Proteomes" id="UP000011080"/>
    </source>
</evidence>
<dbReference type="AlphaFoldDB" id="L8HYH9"/>
<accession>L8HYH9</accession>
<feature type="compositionally biased region" description="Polar residues" evidence="1">
    <location>
        <begin position="37"/>
        <end position="51"/>
    </location>
</feature>
<dbReference type="PANTHER" id="PTHR33862">
    <property type="entry name" value="OROFACIAL CLEFT 1 CANDIDATE GENE 1 PROTEIN"/>
    <property type="match status" value="1"/>
</dbReference>
<evidence type="ECO:0000313" key="2">
    <source>
        <dbReference type="EMBL" id="ELR49240.1"/>
    </source>
</evidence>
<dbReference type="EMBL" id="JH882474">
    <property type="protein sequence ID" value="ELR49240.1"/>
    <property type="molecule type" value="Genomic_DNA"/>
</dbReference>
<dbReference type="Proteomes" id="UP000011080">
    <property type="component" value="Unassembled WGS sequence"/>
</dbReference>